<gene>
    <name evidence="2" type="ordered locus">Srot_2103</name>
</gene>
<dbReference type="AlphaFoldDB" id="D6Z9C8"/>
<dbReference type="KEGG" id="srt:Srot_2103"/>
<keyword evidence="3" id="KW-1185">Reference proteome</keyword>
<dbReference type="RefSeq" id="WP_013139010.1">
    <property type="nucleotide sequence ID" value="NC_014168.1"/>
</dbReference>
<feature type="transmembrane region" description="Helical" evidence="1">
    <location>
        <begin position="42"/>
        <end position="59"/>
    </location>
</feature>
<protein>
    <submittedName>
        <fullName evidence="2">Fusaric acid resistance protein region</fullName>
    </submittedName>
</protein>
<feature type="transmembrane region" description="Helical" evidence="1">
    <location>
        <begin position="12"/>
        <end position="30"/>
    </location>
</feature>
<dbReference type="HOGENOM" id="CLU_2156613_0_0_11"/>
<keyword evidence="1" id="KW-0472">Membrane</keyword>
<reference evidence="2 3" key="1">
    <citation type="journal article" date="2010" name="Stand. Genomic Sci.">
        <title>Complete genome sequence of Segniliparus rotundus type strain (CDC 1076).</title>
        <authorList>
            <person name="Sikorski J."/>
            <person name="Lapidus A."/>
            <person name="Copeland A."/>
            <person name="Misra M."/>
            <person name="Glavina Del Rio T."/>
            <person name="Nolan M."/>
            <person name="Lucas S."/>
            <person name="Chen F."/>
            <person name="Tice H."/>
            <person name="Cheng J.F."/>
            <person name="Jando M."/>
            <person name="Schneider S."/>
            <person name="Bruce D."/>
            <person name="Goodwin L."/>
            <person name="Pitluck S."/>
            <person name="Liolios K."/>
            <person name="Mikhailova N."/>
            <person name="Pati A."/>
            <person name="Ivanova N."/>
            <person name="Mavromatis K."/>
            <person name="Chen A."/>
            <person name="Palaniappan K."/>
            <person name="Chertkov O."/>
            <person name="Land M."/>
            <person name="Hauser L."/>
            <person name="Chang Y.J."/>
            <person name="Jeffries C.D."/>
            <person name="Brettin T."/>
            <person name="Detter J.C."/>
            <person name="Han C."/>
            <person name="Rohde M."/>
            <person name="Goker M."/>
            <person name="Bristow J."/>
            <person name="Eisen J.A."/>
            <person name="Markowitz V."/>
            <person name="Hugenholtz P."/>
            <person name="Kyrpides N.C."/>
            <person name="Klenk H.P."/>
        </authorList>
    </citation>
    <scope>NUCLEOTIDE SEQUENCE [LARGE SCALE GENOMIC DNA]</scope>
    <source>
        <strain evidence="3">ATCC BAA-972 / CDC 1076 / CIP 108378 / DSM 44985 / JCM 13578</strain>
    </source>
</reference>
<accession>D6Z9C8</accession>
<dbReference type="EMBL" id="CP001958">
    <property type="protein sequence ID" value="ADG98558.1"/>
    <property type="molecule type" value="Genomic_DNA"/>
</dbReference>
<sequence length="111" mass="11383">MIERVFTPDVRRALYALWIAIGPLLVAYGVSLPGGPGVWDQVVFVLLGIGNTGTGALAYKHLLSSTAELCVAPAPVPAGQGGQGARDSLEALRDLLGGAAPKAKAAAPREH</sequence>
<evidence type="ECO:0000313" key="2">
    <source>
        <dbReference type="EMBL" id="ADG98558.1"/>
    </source>
</evidence>
<keyword evidence="1" id="KW-0812">Transmembrane</keyword>
<name>D6Z9C8_SEGRD</name>
<evidence type="ECO:0000313" key="3">
    <source>
        <dbReference type="Proteomes" id="UP000002247"/>
    </source>
</evidence>
<organism evidence="2 3">
    <name type="scientific">Segniliparus rotundus (strain ATCC BAA-972 / CDC 1076 / CIP 108378 / DSM 44985 / JCM 13578)</name>
    <dbReference type="NCBI Taxonomy" id="640132"/>
    <lineage>
        <taxon>Bacteria</taxon>
        <taxon>Bacillati</taxon>
        <taxon>Actinomycetota</taxon>
        <taxon>Actinomycetes</taxon>
        <taxon>Mycobacteriales</taxon>
        <taxon>Segniliparaceae</taxon>
        <taxon>Segniliparus</taxon>
    </lineage>
</organism>
<keyword evidence="1" id="KW-1133">Transmembrane helix</keyword>
<evidence type="ECO:0000256" key="1">
    <source>
        <dbReference type="SAM" id="Phobius"/>
    </source>
</evidence>
<proteinExistence type="predicted"/>
<dbReference type="Proteomes" id="UP000002247">
    <property type="component" value="Chromosome"/>
</dbReference>